<gene>
    <name evidence="1" type="ORF">OIU83_12845</name>
</gene>
<dbReference type="EMBL" id="JAOZEW010000013">
    <property type="protein sequence ID" value="MCV9928548.1"/>
    <property type="molecule type" value="Genomic_DNA"/>
</dbReference>
<keyword evidence="2" id="KW-1185">Reference proteome</keyword>
<protein>
    <submittedName>
        <fullName evidence="1">Gliding motility-associated C-terminal domain-containing protein</fullName>
    </submittedName>
</protein>
<reference evidence="1" key="1">
    <citation type="submission" date="2022-10" db="EMBL/GenBank/DDBJ databases">
        <title>Two novel species of Flavobacterium.</title>
        <authorList>
            <person name="Liu Q."/>
            <person name="Xin Y.-H."/>
        </authorList>
    </citation>
    <scope>NUCLEOTIDE SEQUENCE</scope>
    <source>
        <strain evidence="1">LS1R49</strain>
    </source>
</reference>
<proteinExistence type="predicted"/>
<dbReference type="Proteomes" id="UP001151079">
    <property type="component" value="Unassembled WGS sequence"/>
</dbReference>
<dbReference type="AlphaFoldDB" id="A0A9X2YVG0"/>
<accession>A0A9X2YVG0</accession>
<evidence type="ECO:0000313" key="2">
    <source>
        <dbReference type="Proteomes" id="UP001151079"/>
    </source>
</evidence>
<sequence>MKKNDLYKVTRFSIDRYPAGIWSLMLILLVCQKGQAQEDNKFVNEGEMRVVGDTLSIHFNFDNLKTGKLVNDGNVFVFADWYNDGDVTYSNSSKGKTFFTGDIEQKIEGRSVTNFQNLILDNTAALTPIHLGAIITINDKATFINGVVDASLKNSKVVFNENASHTDASDLSFIDGRVEKKGNNVFEFPVGNDLYFRPSYHAVSNNIGDIYTTQYFYKNSDDLHKHSIKDESILVINDKEYWNVTKDQGDDKIILSLTLDSATTPPEFFNLNEDTKIVIVRWDDASGMWVNEKGEVDPFPSASKGTGYTQLLTSQVSGYGIFTMALVKKDAPTPLDVIVYNAISPNGDGINDTFLIKGINQFPDNTVEIYNRWGVRVYEAKSYNESDVMFTGYSDGRVTVNKGEKLPTGTYFYILKYNNGEKGIEKAGYLYINNQ</sequence>
<dbReference type="RefSeq" id="WP_264206660.1">
    <property type="nucleotide sequence ID" value="NZ_JAOZEW010000013.1"/>
</dbReference>
<name>A0A9X2YVG0_9FLAO</name>
<comment type="caution">
    <text evidence="1">The sequence shown here is derived from an EMBL/GenBank/DDBJ whole genome shotgun (WGS) entry which is preliminary data.</text>
</comment>
<organism evidence="1 2">
    <name type="scientific">Flavobacterium shii</name>
    <dbReference type="NCBI Taxonomy" id="2987687"/>
    <lineage>
        <taxon>Bacteria</taxon>
        <taxon>Pseudomonadati</taxon>
        <taxon>Bacteroidota</taxon>
        <taxon>Flavobacteriia</taxon>
        <taxon>Flavobacteriales</taxon>
        <taxon>Flavobacteriaceae</taxon>
        <taxon>Flavobacterium</taxon>
    </lineage>
</organism>
<evidence type="ECO:0000313" key="1">
    <source>
        <dbReference type="EMBL" id="MCV9928548.1"/>
    </source>
</evidence>
<dbReference type="InterPro" id="IPR026341">
    <property type="entry name" value="T9SS_type_B"/>
</dbReference>
<dbReference type="Pfam" id="PF13585">
    <property type="entry name" value="CHU_C"/>
    <property type="match status" value="1"/>
</dbReference>
<dbReference type="NCBIfam" id="TIGR04131">
    <property type="entry name" value="Bac_Flav_CTERM"/>
    <property type="match status" value="1"/>
</dbReference>